<proteinExistence type="predicted"/>
<dbReference type="PANTHER" id="PTHR38455">
    <property type="entry name" value="HYPOTHETICAL CYTOSOLIC PROTEIN"/>
    <property type="match status" value="1"/>
</dbReference>
<dbReference type="InterPro" id="IPR009296">
    <property type="entry name" value="DUF951"/>
</dbReference>
<gene>
    <name evidence="1" type="ordered locus">Caur_3064</name>
</gene>
<dbReference type="EMBL" id="CP000909">
    <property type="protein sequence ID" value="ABY36263.1"/>
    <property type="molecule type" value="Genomic_DNA"/>
</dbReference>
<protein>
    <recommendedName>
        <fullName evidence="3">DUF951 domain-containing protein</fullName>
    </recommendedName>
</protein>
<accession>A9WGU7</accession>
<dbReference type="PANTHER" id="PTHR38455:SF1">
    <property type="entry name" value="DUF951 DOMAIN-CONTAINING PROTEIN"/>
    <property type="match status" value="1"/>
</dbReference>
<evidence type="ECO:0000313" key="1">
    <source>
        <dbReference type="EMBL" id="ABY36263.1"/>
    </source>
</evidence>
<name>A9WGU7_CHLAA</name>
<sequence>MPLALNDVVQLRKPHACGGDTWRIVRLGADIGLRCETCGRRVLLPRSEVERRIKRFVVRSEDAQGAE</sequence>
<dbReference type="PATRIC" id="fig|324602.8.peg.3467"/>
<dbReference type="InParanoid" id="A9WGU7"/>
<reference evidence="2" key="1">
    <citation type="journal article" date="2011" name="BMC Genomics">
        <title>Complete genome sequence of the filamentous anoxygenic phototrophic bacterium Chloroflexus aurantiacus.</title>
        <authorList>
            <person name="Tang K.H."/>
            <person name="Barry K."/>
            <person name="Chertkov O."/>
            <person name="Dalin E."/>
            <person name="Han C.S."/>
            <person name="Hauser L.J."/>
            <person name="Honchak B.M."/>
            <person name="Karbach L.E."/>
            <person name="Land M.L."/>
            <person name="Lapidus A."/>
            <person name="Larimer F.W."/>
            <person name="Mikhailova N."/>
            <person name="Pitluck S."/>
            <person name="Pierson B.K."/>
            <person name="Blankenship R.E."/>
        </authorList>
    </citation>
    <scope>NUCLEOTIDE SEQUENCE [LARGE SCALE GENOMIC DNA]</scope>
    <source>
        <strain evidence="2">ATCC 29366 / DSM 635 / J-10-fl</strain>
    </source>
</reference>
<dbReference type="EnsemblBacteria" id="ABY36263">
    <property type="protein sequence ID" value="ABY36263"/>
    <property type="gene ID" value="Caur_3064"/>
</dbReference>
<dbReference type="STRING" id="324602.Caur_3064"/>
<evidence type="ECO:0008006" key="3">
    <source>
        <dbReference type="Google" id="ProtNLM"/>
    </source>
</evidence>
<dbReference type="AlphaFoldDB" id="A9WGU7"/>
<dbReference type="FunCoup" id="A9WGU7">
    <property type="interactions" value="5"/>
</dbReference>
<organism evidence="1 2">
    <name type="scientific">Chloroflexus aurantiacus (strain ATCC 29366 / DSM 635 / J-10-fl)</name>
    <dbReference type="NCBI Taxonomy" id="324602"/>
    <lineage>
        <taxon>Bacteria</taxon>
        <taxon>Bacillati</taxon>
        <taxon>Chloroflexota</taxon>
        <taxon>Chloroflexia</taxon>
        <taxon>Chloroflexales</taxon>
        <taxon>Chloroflexineae</taxon>
        <taxon>Chloroflexaceae</taxon>
        <taxon>Chloroflexus</taxon>
    </lineage>
</organism>
<dbReference type="Pfam" id="PF06107">
    <property type="entry name" value="DUF951"/>
    <property type="match status" value="1"/>
</dbReference>
<keyword evidence="2" id="KW-1185">Reference proteome</keyword>
<evidence type="ECO:0000313" key="2">
    <source>
        <dbReference type="Proteomes" id="UP000002008"/>
    </source>
</evidence>
<dbReference type="HOGENOM" id="CLU_180138_1_0_0"/>
<dbReference type="eggNOG" id="COG4481">
    <property type="taxonomic scope" value="Bacteria"/>
</dbReference>
<dbReference type="PIRSF" id="PIRSF037263">
    <property type="entry name" value="DUF951_bac"/>
    <property type="match status" value="1"/>
</dbReference>
<dbReference type="KEGG" id="cau:Caur_3064"/>
<dbReference type="Proteomes" id="UP000002008">
    <property type="component" value="Chromosome"/>
</dbReference>